<feature type="region of interest" description="Disordered" evidence="1">
    <location>
        <begin position="88"/>
        <end position="121"/>
    </location>
</feature>
<sequence>MSFSMSIPEQAQVAAAEGVAGSTQHVEHVTSVGPWALRRDSTSSWTAISSPGSRTRRGTISSAIASATMGASSNNPFSDAFAASLNENNPFRDRNTSGASSSTAVASPTDAPAKEKSEFTRTMELVDRQAEEVRHMVEGEPNAANGEELERTTCEAAVTREVSRSRSPESPSGERAPAPVQQQSQPPARVVRFVEREAAVALRLETGTMECYTCKQHAQVATVGMWLLGVTVLLIIASMIVFLTMDGRFDTKLFQGLLGVPFAALWSAMSIAGLMLLAMKSPTQRRCGGGQFFLWWLCSVGFAVFIFYLVVGIVFKFGRS</sequence>
<organism evidence="3 4">
    <name type="scientific">Cladophialophora chaetospira</name>
    <dbReference type="NCBI Taxonomy" id="386627"/>
    <lineage>
        <taxon>Eukaryota</taxon>
        <taxon>Fungi</taxon>
        <taxon>Dikarya</taxon>
        <taxon>Ascomycota</taxon>
        <taxon>Pezizomycotina</taxon>
        <taxon>Eurotiomycetes</taxon>
        <taxon>Chaetothyriomycetidae</taxon>
        <taxon>Chaetothyriales</taxon>
        <taxon>Herpotrichiellaceae</taxon>
        <taxon>Cladophialophora</taxon>
    </lineage>
</organism>
<keyword evidence="2" id="KW-0472">Membrane</keyword>
<evidence type="ECO:0000256" key="1">
    <source>
        <dbReference type="SAM" id="MobiDB-lite"/>
    </source>
</evidence>
<gene>
    <name evidence="3" type="ORF">H2200_002539</name>
</gene>
<evidence type="ECO:0000313" key="4">
    <source>
        <dbReference type="Proteomes" id="UP001172673"/>
    </source>
</evidence>
<feature type="transmembrane region" description="Helical" evidence="2">
    <location>
        <begin position="257"/>
        <end position="278"/>
    </location>
</feature>
<evidence type="ECO:0000313" key="3">
    <source>
        <dbReference type="EMBL" id="KAJ9614403.1"/>
    </source>
</evidence>
<feature type="transmembrane region" description="Helical" evidence="2">
    <location>
        <begin position="293"/>
        <end position="315"/>
    </location>
</feature>
<feature type="region of interest" description="Disordered" evidence="1">
    <location>
        <begin position="138"/>
        <end position="187"/>
    </location>
</feature>
<dbReference type="AlphaFoldDB" id="A0AA38XJV8"/>
<keyword evidence="4" id="KW-1185">Reference proteome</keyword>
<comment type="caution">
    <text evidence="3">The sequence shown here is derived from an EMBL/GenBank/DDBJ whole genome shotgun (WGS) entry which is preliminary data.</text>
</comment>
<accession>A0AA38XJV8</accession>
<proteinExistence type="predicted"/>
<dbReference type="EMBL" id="JAPDRK010000003">
    <property type="protein sequence ID" value="KAJ9614403.1"/>
    <property type="molecule type" value="Genomic_DNA"/>
</dbReference>
<feature type="transmembrane region" description="Helical" evidence="2">
    <location>
        <begin position="223"/>
        <end position="245"/>
    </location>
</feature>
<feature type="compositionally biased region" description="Low complexity" evidence="1">
    <location>
        <begin position="96"/>
        <end position="111"/>
    </location>
</feature>
<reference evidence="3" key="1">
    <citation type="submission" date="2022-10" db="EMBL/GenBank/DDBJ databases">
        <title>Culturing micro-colonial fungi from biological soil crusts in the Mojave desert and describing Neophaeococcomyces mojavensis, and introducing the new genera and species Taxawa tesnikishii.</title>
        <authorList>
            <person name="Kurbessoian T."/>
            <person name="Stajich J.E."/>
        </authorList>
    </citation>
    <scope>NUCLEOTIDE SEQUENCE</scope>
    <source>
        <strain evidence="3">TK_41</strain>
    </source>
</reference>
<feature type="compositionally biased region" description="Low complexity" evidence="1">
    <location>
        <begin position="168"/>
        <end position="187"/>
    </location>
</feature>
<dbReference type="Proteomes" id="UP001172673">
    <property type="component" value="Unassembled WGS sequence"/>
</dbReference>
<feature type="compositionally biased region" description="Basic and acidic residues" evidence="1">
    <location>
        <begin position="112"/>
        <end position="121"/>
    </location>
</feature>
<keyword evidence="2" id="KW-1133">Transmembrane helix</keyword>
<name>A0AA38XJV8_9EURO</name>
<evidence type="ECO:0008006" key="5">
    <source>
        <dbReference type="Google" id="ProtNLM"/>
    </source>
</evidence>
<protein>
    <recommendedName>
        <fullName evidence="5">Transmembrane protein</fullName>
    </recommendedName>
</protein>
<evidence type="ECO:0000256" key="2">
    <source>
        <dbReference type="SAM" id="Phobius"/>
    </source>
</evidence>
<keyword evidence="2" id="KW-0812">Transmembrane</keyword>